<evidence type="ECO:0000313" key="3">
    <source>
        <dbReference type="Proteomes" id="UP001239213"/>
    </source>
</evidence>
<comment type="caution">
    <text evidence="2">The sequence shown here is derived from an EMBL/GenBank/DDBJ whole genome shotgun (WGS) entry which is preliminary data.</text>
</comment>
<proteinExistence type="predicted"/>
<gene>
    <name evidence="2" type="ORF">CCUS01_15177</name>
</gene>
<dbReference type="EMBL" id="MPDP01000064">
    <property type="protein sequence ID" value="KAK1486272.1"/>
    <property type="molecule type" value="Genomic_DNA"/>
</dbReference>
<keyword evidence="3" id="KW-1185">Reference proteome</keyword>
<protein>
    <submittedName>
        <fullName evidence="2">Uncharacterized protein</fullName>
    </submittedName>
</protein>
<dbReference type="Proteomes" id="UP001239213">
    <property type="component" value="Unassembled WGS sequence"/>
</dbReference>
<keyword evidence="1" id="KW-0732">Signal</keyword>
<dbReference type="AlphaFoldDB" id="A0AAI9VGT4"/>
<evidence type="ECO:0000256" key="1">
    <source>
        <dbReference type="SAM" id="SignalP"/>
    </source>
</evidence>
<reference evidence="2" key="1">
    <citation type="submission" date="2016-11" db="EMBL/GenBank/DDBJ databases">
        <title>The genome sequence of Colletotrichum cuscutae.</title>
        <authorList>
            <person name="Baroncelli R."/>
        </authorList>
    </citation>
    <scope>NUCLEOTIDE SEQUENCE</scope>
    <source>
        <strain evidence="2">IMI 304802</strain>
    </source>
</reference>
<feature type="signal peptide" evidence="1">
    <location>
        <begin position="1"/>
        <end position="18"/>
    </location>
</feature>
<accession>A0AAI9VGT4</accession>
<evidence type="ECO:0000313" key="2">
    <source>
        <dbReference type="EMBL" id="KAK1486272.1"/>
    </source>
</evidence>
<organism evidence="2 3">
    <name type="scientific">Colletotrichum cuscutae</name>
    <dbReference type="NCBI Taxonomy" id="1209917"/>
    <lineage>
        <taxon>Eukaryota</taxon>
        <taxon>Fungi</taxon>
        <taxon>Dikarya</taxon>
        <taxon>Ascomycota</taxon>
        <taxon>Pezizomycotina</taxon>
        <taxon>Sordariomycetes</taxon>
        <taxon>Hypocreomycetidae</taxon>
        <taxon>Glomerellales</taxon>
        <taxon>Glomerellaceae</taxon>
        <taxon>Colletotrichum</taxon>
        <taxon>Colletotrichum acutatum species complex</taxon>
    </lineage>
</organism>
<feature type="chain" id="PRO_5042537947" evidence="1">
    <location>
        <begin position="19"/>
        <end position="34"/>
    </location>
</feature>
<name>A0AAI9VGT4_9PEZI</name>
<sequence length="34" mass="3466">MYASILLTSLLAAGGAHAAVAQGSWGVRADYSRT</sequence>